<proteinExistence type="predicted"/>
<dbReference type="RefSeq" id="WP_306256070.1">
    <property type="nucleotide sequence ID" value="NZ_JAUFSA010000007.1"/>
</dbReference>
<accession>A0AAJ1SBT6</accession>
<evidence type="ECO:0000313" key="2">
    <source>
        <dbReference type="EMBL" id="MDP7739642.1"/>
    </source>
</evidence>
<sequence>MVSRHVYATTRDQAPHPPGRNHRPSPQDHARGNADAFNELPGTGKLRRDALTMVAAAAWWTQRRLGINEPLWTLIGLHRCGRSPMSGCTAGGPAAE</sequence>
<dbReference type="EMBL" id="JAUFSA010000007">
    <property type="protein sequence ID" value="MDP7739642.1"/>
    <property type="molecule type" value="Genomic_DNA"/>
</dbReference>
<organism evidence="2 3">
    <name type="scientific">Mycobacterium paragordonae</name>
    <dbReference type="NCBI Taxonomy" id="1389713"/>
    <lineage>
        <taxon>Bacteria</taxon>
        <taxon>Bacillati</taxon>
        <taxon>Actinomycetota</taxon>
        <taxon>Actinomycetes</taxon>
        <taxon>Mycobacteriales</taxon>
        <taxon>Mycobacteriaceae</taxon>
        <taxon>Mycobacterium</taxon>
    </lineage>
</organism>
<dbReference type="Proteomes" id="UP001229081">
    <property type="component" value="Unassembled WGS sequence"/>
</dbReference>
<evidence type="ECO:0000256" key="1">
    <source>
        <dbReference type="SAM" id="MobiDB-lite"/>
    </source>
</evidence>
<protein>
    <submittedName>
        <fullName evidence="2">Uncharacterized protein</fullName>
    </submittedName>
</protein>
<comment type="caution">
    <text evidence="2">The sequence shown here is derived from an EMBL/GenBank/DDBJ whole genome shotgun (WGS) entry which is preliminary data.</text>
</comment>
<name>A0AAJ1SBT6_9MYCO</name>
<reference evidence="2" key="1">
    <citation type="submission" date="2023-06" db="EMBL/GenBank/DDBJ databases">
        <title>Identification of two novel mycobacterium reveal diversities and complexities of Mycobacterium gordonae clade.</title>
        <authorList>
            <person name="Matsumoto Y."/>
            <person name="Nakamura S."/>
            <person name="Motooka D."/>
            <person name="Fukushima K."/>
        </authorList>
    </citation>
    <scope>NUCLEOTIDE SEQUENCE</scope>
    <source>
        <strain evidence="2">TY812</strain>
    </source>
</reference>
<evidence type="ECO:0000313" key="3">
    <source>
        <dbReference type="Proteomes" id="UP001229081"/>
    </source>
</evidence>
<dbReference type="AlphaFoldDB" id="A0AAJ1SBT6"/>
<feature type="region of interest" description="Disordered" evidence="1">
    <location>
        <begin position="1"/>
        <end position="41"/>
    </location>
</feature>
<gene>
    <name evidence="2" type="ORF">QXL92_33490</name>
</gene>